<gene>
    <name evidence="3" type="ORF">CG419_04100</name>
</gene>
<organism evidence="3 4">
    <name type="scientific">Latilactobacillus curvatus</name>
    <name type="common">Lactobacillus curvatus</name>
    <dbReference type="NCBI Taxonomy" id="28038"/>
    <lineage>
        <taxon>Bacteria</taxon>
        <taxon>Bacillati</taxon>
        <taxon>Bacillota</taxon>
        <taxon>Bacilli</taxon>
        <taxon>Lactobacillales</taxon>
        <taxon>Lactobacillaceae</taxon>
        <taxon>Latilactobacillus</taxon>
    </lineage>
</organism>
<proteinExistence type="predicted"/>
<evidence type="ECO:0000313" key="4">
    <source>
        <dbReference type="Proteomes" id="UP000199749"/>
    </source>
</evidence>
<feature type="chain" id="PRO_5042222048" description="WxL domain-containing protein" evidence="1">
    <location>
        <begin position="25"/>
        <end position="623"/>
    </location>
</feature>
<dbReference type="InterPro" id="IPR027994">
    <property type="entry name" value="WxL_dom"/>
</dbReference>
<dbReference type="RefSeq" id="WP_089556565.1">
    <property type="nucleotide sequence ID" value="NZ_CP022474.1"/>
</dbReference>
<evidence type="ECO:0000256" key="1">
    <source>
        <dbReference type="SAM" id="SignalP"/>
    </source>
</evidence>
<dbReference type="EMBL" id="CP022474">
    <property type="protein sequence ID" value="ASN59857.1"/>
    <property type="molecule type" value="Genomic_DNA"/>
</dbReference>
<sequence>MMQSKRLISVSLAILLLGSSFVSGPVQVIATESVISASDQSTTPSMDAVPTMDQTQLSTEKSANAVQSTVAQVPAAASTEPYGTPTNADTPSSNGWSFLLTILRRGFSRQPQEEEYIAYEDVDRAKFSGMSILTSLGNGLGKEITVRRWHWDATQGKWVEDRSQHKGKTGSSLFWGSLGFLDVDSYNLVYKPLIGQKKDVPVGTYYYQFSFSDGIPLISYKTFYSQLAKVVVTPKPIPATAINADTDNADGTPKVIYSDVDYGASAIVTPADSTDDISWQASGTNDLLKFTPDAGRKTSVKAGNGDVVNNNYVPDSYYTGKLNKDPNTPGIPAKYKIAAGNVSKEKTVYVGGLPAYKKATDLGGTWSVAGLSDLAKASGSTSNWHYEWQFKDVEDKTITPATNSGVSNLKGDITNLANLNTEQPLTFSKDSSFMKDAAVATAAGKSYRAQLTLTTNVTEESSGSSKKVTIVSNKAELQAQPAVGKLSLDQVPSFKFGNVLSKDIYIGTTAQGKQYQVSDGLKITDTRATPGWKLTAKMSKMASTTGKQLSSTAINMTGLPTNVGLSDNDTETPIMTDKISKTWQVAGKLALSANPNIQLASGDTFSSNITWTLNSAQPAAPAA</sequence>
<protein>
    <recommendedName>
        <fullName evidence="2">WxL domain-containing protein</fullName>
    </recommendedName>
</protein>
<accession>A0AAC9UQL4</accession>
<evidence type="ECO:0000259" key="2">
    <source>
        <dbReference type="Pfam" id="PF13731"/>
    </source>
</evidence>
<dbReference type="Pfam" id="PF13731">
    <property type="entry name" value="WxL"/>
    <property type="match status" value="1"/>
</dbReference>
<keyword evidence="1" id="KW-0732">Signal</keyword>
<evidence type="ECO:0000313" key="3">
    <source>
        <dbReference type="EMBL" id="ASN59857.1"/>
    </source>
</evidence>
<dbReference type="Proteomes" id="UP000199749">
    <property type="component" value="Chromosome"/>
</dbReference>
<name>A0AAC9UQL4_LATCU</name>
<feature type="signal peptide" evidence="1">
    <location>
        <begin position="1"/>
        <end position="24"/>
    </location>
</feature>
<dbReference type="AlphaFoldDB" id="A0AAC9UQL4"/>
<feature type="domain" description="WxL" evidence="2">
    <location>
        <begin position="478"/>
        <end position="572"/>
    </location>
</feature>
<reference evidence="3 4" key="1">
    <citation type="submission" date="2017-07" db="EMBL/GenBank/DDBJ databases">
        <title>Lactobacillus curvatus MRS6 whole genome.</title>
        <authorList>
            <person name="Jans C."/>
            <person name="Lagler S."/>
            <person name="Lacroix C."/>
            <person name="Meile L."/>
            <person name="Stevens M.J.A."/>
        </authorList>
    </citation>
    <scope>NUCLEOTIDE SEQUENCE [LARGE SCALE GENOMIC DNA]</scope>
    <source>
        <strain evidence="3 4">MRS6</strain>
    </source>
</reference>